<accession>A0A919KBE8</accession>
<dbReference type="EMBL" id="BOMV01000119">
    <property type="protein sequence ID" value="GIF02049.1"/>
    <property type="molecule type" value="Genomic_DNA"/>
</dbReference>
<comment type="caution">
    <text evidence="1">The sequence shown here is derived from an EMBL/GenBank/DDBJ whole genome shotgun (WGS) entry which is preliminary data.</text>
</comment>
<proteinExistence type="predicted"/>
<dbReference type="Gene3D" id="3.40.109.10">
    <property type="entry name" value="NADH Oxidase"/>
    <property type="match status" value="1"/>
</dbReference>
<dbReference type="Proteomes" id="UP000636960">
    <property type="component" value="Unassembled WGS sequence"/>
</dbReference>
<keyword evidence="2" id="KW-1185">Reference proteome</keyword>
<name>A0A919KBE8_9ACTN</name>
<evidence type="ECO:0000313" key="1">
    <source>
        <dbReference type="EMBL" id="GIF02049.1"/>
    </source>
</evidence>
<evidence type="ECO:0000313" key="2">
    <source>
        <dbReference type="Proteomes" id="UP000636960"/>
    </source>
</evidence>
<dbReference type="AlphaFoldDB" id="A0A919KBE8"/>
<gene>
    <name evidence="1" type="ORF">Ari01nite_95130</name>
</gene>
<protein>
    <submittedName>
        <fullName evidence="1">Uncharacterized protein</fullName>
    </submittedName>
</protein>
<sequence>MPRQLLRRLLPDPGEPFLVVRLGYADSDEVLPVSPRREARDAVQVDE</sequence>
<dbReference type="GO" id="GO:0016491">
    <property type="term" value="F:oxidoreductase activity"/>
    <property type="evidence" value="ECO:0007669"/>
    <property type="project" value="InterPro"/>
</dbReference>
<reference evidence="1" key="1">
    <citation type="submission" date="2021-01" db="EMBL/GenBank/DDBJ databases">
        <title>Whole genome shotgun sequence of Actinoplanes rishiriensis NBRC 108556.</title>
        <authorList>
            <person name="Komaki H."/>
            <person name="Tamura T."/>
        </authorList>
    </citation>
    <scope>NUCLEOTIDE SEQUENCE</scope>
    <source>
        <strain evidence="1">NBRC 108556</strain>
    </source>
</reference>
<dbReference type="InterPro" id="IPR000415">
    <property type="entry name" value="Nitroreductase-like"/>
</dbReference>
<organism evidence="1 2">
    <name type="scientific">Paractinoplanes rishiriensis</name>
    <dbReference type="NCBI Taxonomy" id="1050105"/>
    <lineage>
        <taxon>Bacteria</taxon>
        <taxon>Bacillati</taxon>
        <taxon>Actinomycetota</taxon>
        <taxon>Actinomycetes</taxon>
        <taxon>Micromonosporales</taxon>
        <taxon>Micromonosporaceae</taxon>
        <taxon>Paractinoplanes</taxon>
    </lineage>
</organism>